<dbReference type="RefSeq" id="XP_046014544.1">
    <property type="nucleotide sequence ID" value="XM_046158641.1"/>
</dbReference>
<reference evidence="3" key="1">
    <citation type="journal article" date="2021" name="Nat. Commun.">
        <title>Genetic determinants of endophytism in the Arabidopsis root mycobiome.</title>
        <authorList>
            <person name="Mesny F."/>
            <person name="Miyauchi S."/>
            <person name="Thiergart T."/>
            <person name="Pickel B."/>
            <person name="Atanasova L."/>
            <person name="Karlsson M."/>
            <person name="Huettel B."/>
            <person name="Barry K.W."/>
            <person name="Haridas S."/>
            <person name="Chen C."/>
            <person name="Bauer D."/>
            <person name="Andreopoulos W."/>
            <person name="Pangilinan J."/>
            <person name="LaButti K."/>
            <person name="Riley R."/>
            <person name="Lipzen A."/>
            <person name="Clum A."/>
            <person name="Drula E."/>
            <person name="Henrissat B."/>
            <person name="Kohler A."/>
            <person name="Grigoriev I.V."/>
            <person name="Martin F.M."/>
            <person name="Hacquard S."/>
        </authorList>
    </citation>
    <scope>NUCLEOTIDE SEQUENCE</scope>
    <source>
        <strain evidence="3">MPI-CAGE-CH-0230</strain>
    </source>
</reference>
<evidence type="ECO:0000256" key="1">
    <source>
        <dbReference type="SAM" id="SignalP"/>
    </source>
</evidence>
<dbReference type="AlphaFoldDB" id="A0A9P8YCK5"/>
<dbReference type="PANTHER" id="PTHR43695:SF2">
    <property type="entry name" value="PUTATIVE (AFU_ORTHOLOGUE AFUA_2G17250)-RELATED"/>
    <property type="match status" value="1"/>
</dbReference>
<gene>
    <name evidence="3" type="ORF">B0I36DRAFT_362350</name>
</gene>
<dbReference type="Pfam" id="PF13472">
    <property type="entry name" value="Lipase_GDSL_2"/>
    <property type="match status" value="1"/>
</dbReference>
<evidence type="ECO:0000313" key="3">
    <source>
        <dbReference type="EMBL" id="KAH7033712.1"/>
    </source>
</evidence>
<dbReference type="InterPro" id="IPR037459">
    <property type="entry name" value="RhgT-like"/>
</dbReference>
<feature type="domain" description="SGNH hydrolase-type esterase" evidence="2">
    <location>
        <begin position="70"/>
        <end position="255"/>
    </location>
</feature>
<evidence type="ECO:0000259" key="2">
    <source>
        <dbReference type="Pfam" id="PF13472"/>
    </source>
</evidence>
<keyword evidence="4" id="KW-1185">Reference proteome</keyword>
<protein>
    <submittedName>
        <fullName evidence="3">SGNH hydrolase-type esterase domain-containing protein</fullName>
    </submittedName>
</protein>
<proteinExistence type="predicted"/>
<dbReference type="InterPro" id="IPR036514">
    <property type="entry name" value="SGNH_hydro_sf"/>
</dbReference>
<dbReference type="SUPFAM" id="SSF52266">
    <property type="entry name" value="SGNH hydrolase"/>
    <property type="match status" value="1"/>
</dbReference>
<organism evidence="3 4">
    <name type="scientific">Microdochium trichocladiopsis</name>
    <dbReference type="NCBI Taxonomy" id="1682393"/>
    <lineage>
        <taxon>Eukaryota</taxon>
        <taxon>Fungi</taxon>
        <taxon>Dikarya</taxon>
        <taxon>Ascomycota</taxon>
        <taxon>Pezizomycotina</taxon>
        <taxon>Sordariomycetes</taxon>
        <taxon>Xylariomycetidae</taxon>
        <taxon>Xylariales</taxon>
        <taxon>Microdochiaceae</taxon>
        <taxon>Microdochium</taxon>
    </lineage>
</organism>
<keyword evidence="1" id="KW-0732">Signal</keyword>
<feature type="chain" id="PRO_5040281833" evidence="1">
    <location>
        <begin position="37"/>
        <end position="294"/>
    </location>
</feature>
<sequence>MALSPSGPHGLVRTATSVLAAFAVILSGLGNHRAAAAPAPVSAGSPSGHHHQSLDTRQANIGKPVAFFLAGDSTTAAQSSTGGGWGPGFLSTLDTTRGATGRNFAKDGATTVSFVADGLWAQLTSSARLAVAEGRDTFVTIQFGHNDKNPAKGISLDAYQANLARMAGDVAALGATPILVTPLTKRLFDTNTTPPRVDDDLAWQQNRTLVAAVQGGFPFVDLHRRSMDYVNAIGPASAAAYSRVPGDNVHINARGSVVFGRLVADLVSKNLPRTGAWIKKDAELTGKIQAGVPA</sequence>
<name>A0A9P8YCK5_9PEZI</name>
<dbReference type="OrthoDB" id="5041285at2759"/>
<dbReference type="Proteomes" id="UP000756346">
    <property type="component" value="Unassembled WGS sequence"/>
</dbReference>
<dbReference type="InterPro" id="IPR013830">
    <property type="entry name" value="SGNH_hydro"/>
</dbReference>
<dbReference type="PANTHER" id="PTHR43695">
    <property type="entry name" value="PUTATIVE (AFU_ORTHOLOGUE AFUA_2G17250)-RELATED"/>
    <property type="match status" value="1"/>
</dbReference>
<comment type="caution">
    <text evidence="3">The sequence shown here is derived from an EMBL/GenBank/DDBJ whole genome shotgun (WGS) entry which is preliminary data.</text>
</comment>
<dbReference type="EMBL" id="JAGTJQ010000004">
    <property type="protein sequence ID" value="KAH7033712.1"/>
    <property type="molecule type" value="Genomic_DNA"/>
</dbReference>
<keyword evidence="3" id="KW-0378">Hydrolase</keyword>
<dbReference type="Gene3D" id="3.40.50.1110">
    <property type="entry name" value="SGNH hydrolase"/>
    <property type="match status" value="1"/>
</dbReference>
<dbReference type="GeneID" id="70188187"/>
<accession>A0A9P8YCK5</accession>
<feature type="signal peptide" evidence="1">
    <location>
        <begin position="1"/>
        <end position="36"/>
    </location>
</feature>
<dbReference type="GO" id="GO:0016787">
    <property type="term" value="F:hydrolase activity"/>
    <property type="evidence" value="ECO:0007669"/>
    <property type="project" value="UniProtKB-KW"/>
</dbReference>
<evidence type="ECO:0000313" key="4">
    <source>
        <dbReference type="Proteomes" id="UP000756346"/>
    </source>
</evidence>